<proteinExistence type="predicted"/>
<name>A0A820AI38_9BILA</name>
<dbReference type="PANTHER" id="PTHR23420">
    <property type="entry name" value="ADENOSYLHOMOCYSTEINASE"/>
    <property type="match status" value="1"/>
</dbReference>
<dbReference type="InterPro" id="IPR042172">
    <property type="entry name" value="Adenosylhomocyst_ase-like_sf"/>
</dbReference>
<dbReference type="Gene3D" id="3.40.50.720">
    <property type="entry name" value="NAD(P)-binding Rossmann-like Domain"/>
    <property type="match status" value="1"/>
</dbReference>
<dbReference type="SUPFAM" id="SSF52283">
    <property type="entry name" value="Formate/glycerate dehydrogenase catalytic domain-like"/>
    <property type="match status" value="1"/>
</dbReference>
<dbReference type="Pfam" id="PF05221">
    <property type="entry name" value="AdoHcyase"/>
    <property type="match status" value="1"/>
</dbReference>
<dbReference type="PANTHER" id="PTHR23420:SF0">
    <property type="entry name" value="ADENOSYLHOMOCYSTEINASE"/>
    <property type="match status" value="1"/>
</dbReference>
<dbReference type="GO" id="GO:0004013">
    <property type="term" value="F:adenosylhomocysteinase activity"/>
    <property type="evidence" value="ECO:0007669"/>
    <property type="project" value="TreeGrafter"/>
</dbReference>
<accession>A0A820AI38</accession>
<sequence length="108" mass="12041">VDIYHLSNGRAIILPADGRVVNLSCAHGNPSFVMSNSFSNQILAQIELFTKKSQYAIGIHTLPKILDEEVAMAHLDYLGVKLDKLTPTQSAYVDLQPSGPFKPDYYRY</sequence>
<evidence type="ECO:0008006" key="3">
    <source>
        <dbReference type="Google" id="ProtNLM"/>
    </source>
</evidence>
<gene>
    <name evidence="1" type="ORF">OTI717_LOCUS38207</name>
</gene>
<evidence type="ECO:0000313" key="1">
    <source>
        <dbReference type="EMBL" id="CAF4192344.1"/>
    </source>
</evidence>
<organism evidence="1 2">
    <name type="scientific">Rotaria sordida</name>
    <dbReference type="NCBI Taxonomy" id="392033"/>
    <lineage>
        <taxon>Eukaryota</taxon>
        <taxon>Metazoa</taxon>
        <taxon>Spiralia</taxon>
        <taxon>Gnathifera</taxon>
        <taxon>Rotifera</taxon>
        <taxon>Eurotatoria</taxon>
        <taxon>Bdelloidea</taxon>
        <taxon>Philodinida</taxon>
        <taxon>Philodinidae</taxon>
        <taxon>Rotaria</taxon>
    </lineage>
</organism>
<comment type="caution">
    <text evidence="1">The sequence shown here is derived from an EMBL/GenBank/DDBJ whole genome shotgun (WGS) entry which is preliminary data.</text>
</comment>
<evidence type="ECO:0000313" key="2">
    <source>
        <dbReference type="Proteomes" id="UP000663823"/>
    </source>
</evidence>
<dbReference type="GO" id="GO:0033353">
    <property type="term" value="P:S-adenosylmethionine cycle"/>
    <property type="evidence" value="ECO:0007669"/>
    <property type="project" value="TreeGrafter"/>
</dbReference>
<dbReference type="Proteomes" id="UP000663823">
    <property type="component" value="Unassembled WGS sequence"/>
</dbReference>
<dbReference type="AlphaFoldDB" id="A0A820AI38"/>
<reference evidence="1" key="1">
    <citation type="submission" date="2021-02" db="EMBL/GenBank/DDBJ databases">
        <authorList>
            <person name="Nowell W R."/>
        </authorList>
    </citation>
    <scope>NUCLEOTIDE SEQUENCE</scope>
</reference>
<dbReference type="Gene3D" id="3.40.50.1480">
    <property type="entry name" value="Adenosylhomocysteinase-like"/>
    <property type="match status" value="1"/>
</dbReference>
<dbReference type="GO" id="GO:0005829">
    <property type="term" value="C:cytosol"/>
    <property type="evidence" value="ECO:0007669"/>
    <property type="project" value="TreeGrafter"/>
</dbReference>
<dbReference type="EMBL" id="CAJOAX010020047">
    <property type="protein sequence ID" value="CAF4192344.1"/>
    <property type="molecule type" value="Genomic_DNA"/>
</dbReference>
<feature type="non-terminal residue" evidence="1">
    <location>
        <position position="1"/>
    </location>
</feature>
<protein>
    <recommendedName>
        <fullName evidence="3">Adenosylhomocysteinase</fullName>
    </recommendedName>
</protein>
<dbReference type="InterPro" id="IPR000043">
    <property type="entry name" value="Adenosylhomocysteinase-like"/>
</dbReference>